<comment type="similarity">
    <text evidence="1">Belongs to the oxygen-dependent FAD-linked oxidoreductase family.</text>
</comment>
<gene>
    <name evidence="6" type="ORF">CBER1_11882</name>
</gene>
<keyword evidence="7" id="KW-1185">Reference proteome</keyword>
<keyword evidence="3" id="KW-0274">FAD</keyword>
<keyword evidence="2" id="KW-0285">Flavoprotein</keyword>
<comment type="caution">
    <text evidence="6">The sequence shown here is derived from an EMBL/GenBank/DDBJ whole genome shotgun (WGS) entry which is preliminary data.</text>
</comment>
<proteinExistence type="inferred from homology"/>
<dbReference type="InterPro" id="IPR016166">
    <property type="entry name" value="FAD-bd_PCMH"/>
</dbReference>
<evidence type="ECO:0000256" key="4">
    <source>
        <dbReference type="ARBA" id="ARBA00023002"/>
    </source>
</evidence>
<dbReference type="PANTHER" id="PTHR42973">
    <property type="entry name" value="BINDING OXIDOREDUCTASE, PUTATIVE (AFU_ORTHOLOGUE AFUA_1G17690)-RELATED"/>
    <property type="match status" value="1"/>
</dbReference>
<dbReference type="GO" id="GO:0016491">
    <property type="term" value="F:oxidoreductase activity"/>
    <property type="evidence" value="ECO:0007669"/>
    <property type="project" value="UniProtKB-KW"/>
</dbReference>
<sequence>MASRSLAGWPATLLGGLVIGVLALLLPQLLGWRNIQAAVPYTGPRFNATGQSAICIKLAASLPEQVYSHQHSTYNDVSQSYWSENAAEMQPSCIVRPANSEDVSVAIKTLREGGEAGDDVRFAVRSGGHSPEAGFASIRDGVTIDMGLFAGISVADDRSSATIGVGNHWKEVYSKLDDMGLAMVGGRNANVGVGGLVLGGGISFFSPRFGMVCDDVDSYEIVLANSSIIHATASSHPDLWRALKGGTGNFGIVTKVTTKVFPSAKLWSGYAYYPNFQASKVLRAFHSFNQPSNFDAYAGGPLTAFAYAHDLGLKLTVQQLSYTKTTPWAPVFAPFKAIPWRIWTTLKIQSLTSATEELHGMAPLGDRQFQITLTIKNDLETMETMRNIFNEQMKRIKSVKRSVWSLVFQPLSAAMTRKGSPNVLGLETRNANDTLIIALLCVSWRDKKDDELVEQVSREISRLSEEYAREKGTLDPYIYLNYAASGQDVFAGYGEGRKEFMQEVSRKYDPEGFFQVVKQGGFKLDMY</sequence>
<evidence type="ECO:0000313" key="7">
    <source>
        <dbReference type="Proteomes" id="UP000237631"/>
    </source>
</evidence>
<protein>
    <recommendedName>
        <fullName evidence="5">FAD-binding PCMH-type domain-containing protein</fullName>
    </recommendedName>
</protein>
<dbReference type="GO" id="GO:0071949">
    <property type="term" value="F:FAD binding"/>
    <property type="evidence" value="ECO:0007669"/>
    <property type="project" value="InterPro"/>
</dbReference>
<evidence type="ECO:0000313" key="6">
    <source>
        <dbReference type="EMBL" id="PPJ53176.1"/>
    </source>
</evidence>
<dbReference type="Pfam" id="PF01565">
    <property type="entry name" value="FAD_binding_4"/>
    <property type="match status" value="1"/>
</dbReference>
<dbReference type="EMBL" id="PNEN01001581">
    <property type="protein sequence ID" value="PPJ53176.1"/>
    <property type="molecule type" value="Genomic_DNA"/>
</dbReference>
<evidence type="ECO:0000259" key="5">
    <source>
        <dbReference type="PROSITE" id="PS51387"/>
    </source>
</evidence>
<dbReference type="Proteomes" id="UP000237631">
    <property type="component" value="Unassembled WGS sequence"/>
</dbReference>
<dbReference type="AlphaFoldDB" id="A0A2S6C0E4"/>
<dbReference type="InterPro" id="IPR006094">
    <property type="entry name" value="Oxid_FAD_bind_N"/>
</dbReference>
<keyword evidence="4" id="KW-0560">Oxidoreductase</keyword>
<dbReference type="PANTHER" id="PTHR42973:SF4">
    <property type="entry name" value="FAD BINDING DOMAIN PROTEIN"/>
    <property type="match status" value="1"/>
</dbReference>
<dbReference type="STRING" id="357750.A0A2S6C0E4"/>
<dbReference type="SUPFAM" id="SSF56176">
    <property type="entry name" value="FAD-binding/transporter-associated domain-like"/>
    <property type="match status" value="1"/>
</dbReference>
<dbReference type="Gene3D" id="3.30.465.10">
    <property type="match status" value="1"/>
</dbReference>
<dbReference type="OrthoDB" id="2151789at2759"/>
<evidence type="ECO:0000256" key="3">
    <source>
        <dbReference type="ARBA" id="ARBA00022827"/>
    </source>
</evidence>
<organism evidence="6 7">
    <name type="scientific">Cercospora berteroae</name>
    <dbReference type="NCBI Taxonomy" id="357750"/>
    <lineage>
        <taxon>Eukaryota</taxon>
        <taxon>Fungi</taxon>
        <taxon>Dikarya</taxon>
        <taxon>Ascomycota</taxon>
        <taxon>Pezizomycotina</taxon>
        <taxon>Dothideomycetes</taxon>
        <taxon>Dothideomycetidae</taxon>
        <taxon>Mycosphaerellales</taxon>
        <taxon>Mycosphaerellaceae</taxon>
        <taxon>Cercospora</taxon>
    </lineage>
</organism>
<dbReference type="InterPro" id="IPR016169">
    <property type="entry name" value="FAD-bd_PCMH_sub2"/>
</dbReference>
<dbReference type="InterPro" id="IPR036318">
    <property type="entry name" value="FAD-bd_PCMH-like_sf"/>
</dbReference>
<evidence type="ECO:0000256" key="1">
    <source>
        <dbReference type="ARBA" id="ARBA00005466"/>
    </source>
</evidence>
<evidence type="ECO:0000256" key="2">
    <source>
        <dbReference type="ARBA" id="ARBA00022630"/>
    </source>
</evidence>
<feature type="domain" description="FAD-binding PCMH-type" evidence="5">
    <location>
        <begin position="87"/>
        <end position="263"/>
    </location>
</feature>
<reference evidence="7" key="1">
    <citation type="journal article" date="2017" name="bioRxiv">
        <title>Conservation of a gene cluster reveals novel cercosporin biosynthetic mechanisms and extends production to the genus Colletotrichum.</title>
        <authorList>
            <person name="de Jonge R."/>
            <person name="Ebert M.K."/>
            <person name="Huitt-Roehl C.R."/>
            <person name="Pal P."/>
            <person name="Suttle J.C."/>
            <person name="Spanner R.E."/>
            <person name="Neubauer J.D."/>
            <person name="Jurick W.M.II."/>
            <person name="Stott K.A."/>
            <person name="Secor G.A."/>
            <person name="Thomma B.P.H.J."/>
            <person name="Van de Peer Y."/>
            <person name="Townsend C.A."/>
            <person name="Bolton M.D."/>
        </authorList>
    </citation>
    <scope>NUCLEOTIDE SEQUENCE [LARGE SCALE GENOMIC DNA]</scope>
    <source>
        <strain evidence="7">CBS538.71</strain>
    </source>
</reference>
<accession>A0A2S6C0E4</accession>
<dbReference type="PROSITE" id="PS51387">
    <property type="entry name" value="FAD_PCMH"/>
    <property type="match status" value="1"/>
</dbReference>
<dbReference type="InterPro" id="IPR050416">
    <property type="entry name" value="FAD-linked_Oxidoreductase"/>
</dbReference>
<name>A0A2S6C0E4_9PEZI</name>